<dbReference type="GO" id="GO:0009910">
    <property type="term" value="P:negative regulation of flower development"/>
    <property type="evidence" value="ECO:0007669"/>
    <property type="project" value="TreeGrafter"/>
</dbReference>
<name>S8CS98_9LAMI</name>
<accession>S8CS98</accession>
<evidence type="ECO:0000313" key="4">
    <source>
        <dbReference type="EMBL" id="EPS67746.1"/>
    </source>
</evidence>
<organism evidence="4 5">
    <name type="scientific">Genlisea aurea</name>
    <dbReference type="NCBI Taxonomy" id="192259"/>
    <lineage>
        <taxon>Eukaryota</taxon>
        <taxon>Viridiplantae</taxon>
        <taxon>Streptophyta</taxon>
        <taxon>Embryophyta</taxon>
        <taxon>Tracheophyta</taxon>
        <taxon>Spermatophyta</taxon>
        <taxon>Magnoliopsida</taxon>
        <taxon>eudicotyledons</taxon>
        <taxon>Gunneridae</taxon>
        <taxon>Pentapetalae</taxon>
        <taxon>asterids</taxon>
        <taxon>lamiids</taxon>
        <taxon>Lamiales</taxon>
        <taxon>Lentibulariaceae</taxon>
        <taxon>Genlisea</taxon>
    </lineage>
</organism>
<dbReference type="AlphaFoldDB" id="S8CS98"/>
<dbReference type="Pfam" id="PF01161">
    <property type="entry name" value="PBP"/>
    <property type="match status" value="1"/>
</dbReference>
<comment type="similarity">
    <text evidence="2">Belongs to the phosphatidylethanolamine-binding protein family.</text>
</comment>
<evidence type="ECO:0000256" key="1">
    <source>
        <dbReference type="ARBA" id="ARBA00004496"/>
    </source>
</evidence>
<dbReference type="InterPro" id="IPR001858">
    <property type="entry name" value="Phosphatidylethanolamine-bd_CS"/>
</dbReference>
<dbReference type="PANTHER" id="PTHR11362:SF48">
    <property type="entry name" value="PROTEIN CENTRORADIALIS-LIKE"/>
    <property type="match status" value="1"/>
</dbReference>
<dbReference type="GO" id="GO:0005737">
    <property type="term" value="C:cytoplasm"/>
    <property type="evidence" value="ECO:0007669"/>
    <property type="project" value="UniProtKB-SubCell"/>
</dbReference>
<sequence length="175" mass="19572">MVKVSSDPLVIGRVIGDIVDDVNPTVKMSVVYGSNKHFVHNSHELVPSAVASKPRVQVHGVDMRSFFTLLMTDPDFPGPSDPYLREHLHWLVTDIPGSTDASFFGNYEMPRPLVGIHRYAFLLFKQKKRGCVTCCVPPPCRDGFSTRRFADDNGLGHPVAALYFNCQRETAARNR</sequence>
<dbReference type="CDD" id="cd00866">
    <property type="entry name" value="PEBP_euk"/>
    <property type="match status" value="1"/>
</dbReference>
<protein>
    <submittedName>
        <fullName evidence="4">Uncharacterized protein</fullName>
    </submittedName>
</protein>
<dbReference type="Proteomes" id="UP000015453">
    <property type="component" value="Unassembled WGS sequence"/>
</dbReference>
<dbReference type="GO" id="GO:0005634">
    <property type="term" value="C:nucleus"/>
    <property type="evidence" value="ECO:0007669"/>
    <property type="project" value="TreeGrafter"/>
</dbReference>
<dbReference type="PANTHER" id="PTHR11362">
    <property type="entry name" value="PHOSPHATIDYLETHANOLAMINE-BINDING PROTEIN"/>
    <property type="match status" value="1"/>
</dbReference>
<dbReference type="OrthoDB" id="2506647at2759"/>
<dbReference type="FunFam" id="3.90.280.10:FF:000001">
    <property type="entry name" value="Terminal flower 1"/>
    <property type="match status" value="1"/>
</dbReference>
<evidence type="ECO:0000256" key="2">
    <source>
        <dbReference type="ARBA" id="ARBA00007091"/>
    </source>
</evidence>
<evidence type="ECO:0000313" key="5">
    <source>
        <dbReference type="Proteomes" id="UP000015453"/>
    </source>
</evidence>
<dbReference type="InterPro" id="IPR036610">
    <property type="entry name" value="PEBP-like_sf"/>
</dbReference>
<dbReference type="SUPFAM" id="SSF49777">
    <property type="entry name" value="PEBP-like"/>
    <property type="match status" value="1"/>
</dbReference>
<keyword evidence="3" id="KW-0963">Cytoplasm</keyword>
<gene>
    <name evidence="4" type="ORF">M569_07027</name>
</gene>
<keyword evidence="5" id="KW-1185">Reference proteome</keyword>
<comment type="caution">
    <text evidence="4">The sequence shown here is derived from an EMBL/GenBank/DDBJ whole genome shotgun (WGS) entry which is preliminary data.</text>
</comment>
<comment type="subcellular location">
    <subcellularLocation>
        <location evidence="1">Cytoplasm</location>
    </subcellularLocation>
</comment>
<dbReference type="InterPro" id="IPR008914">
    <property type="entry name" value="PEBP"/>
</dbReference>
<proteinExistence type="inferred from homology"/>
<dbReference type="PROSITE" id="PS01220">
    <property type="entry name" value="PBP"/>
    <property type="match status" value="1"/>
</dbReference>
<dbReference type="InterPro" id="IPR035810">
    <property type="entry name" value="PEBP_euk"/>
</dbReference>
<dbReference type="Gene3D" id="3.90.280.10">
    <property type="entry name" value="PEBP-like"/>
    <property type="match status" value="1"/>
</dbReference>
<evidence type="ECO:0000256" key="3">
    <source>
        <dbReference type="ARBA" id="ARBA00022490"/>
    </source>
</evidence>
<reference evidence="4 5" key="1">
    <citation type="journal article" date="2013" name="BMC Genomics">
        <title>The miniature genome of a carnivorous plant Genlisea aurea contains a low number of genes and short non-coding sequences.</title>
        <authorList>
            <person name="Leushkin E.V."/>
            <person name="Sutormin R.A."/>
            <person name="Nabieva E.R."/>
            <person name="Penin A.A."/>
            <person name="Kondrashov A.S."/>
            <person name="Logacheva M.D."/>
        </authorList>
    </citation>
    <scope>NUCLEOTIDE SEQUENCE [LARGE SCALE GENOMIC DNA]</scope>
</reference>
<dbReference type="GO" id="GO:0010228">
    <property type="term" value="P:vegetative to reproductive phase transition of meristem"/>
    <property type="evidence" value="ECO:0007669"/>
    <property type="project" value="TreeGrafter"/>
</dbReference>
<dbReference type="EMBL" id="AUSU01002946">
    <property type="protein sequence ID" value="EPS67746.1"/>
    <property type="molecule type" value="Genomic_DNA"/>
</dbReference>